<keyword evidence="3" id="KW-0804">Transcription</keyword>
<dbReference type="AlphaFoldDB" id="A0A2S2DRA2"/>
<dbReference type="PANTHER" id="PTHR33204:SF29">
    <property type="entry name" value="TRANSCRIPTIONAL REGULATOR"/>
    <property type="match status" value="1"/>
</dbReference>
<dbReference type="SUPFAM" id="SSF46785">
    <property type="entry name" value="Winged helix' DNA-binding domain"/>
    <property type="match status" value="1"/>
</dbReference>
<name>A0A2S2DRA2_9BACT</name>
<evidence type="ECO:0000313" key="6">
    <source>
        <dbReference type="Proteomes" id="UP000245468"/>
    </source>
</evidence>
<proteinExistence type="predicted"/>
<dbReference type="InterPro" id="IPR036390">
    <property type="entry name" value="WH_DNA-bd_sf"/>
</dbReference>
<dbReference type="KEGG" id="psez:HME7025_00019"/>
<evidence type="ECO:0000256" key="3">
    <source>
        <dbReference type="ARBA" id="ARBA00023163"/>
    </source>
</evidence>
<feature type="domain" description="HTH hxlR-type" evidence="4">
    <location>
        <begin position="17"/>
        <end position="115"/>
    </location>
</feature>
<dbReference type="InterPro" id="IPR002577">
    <property type="entry name" value="HTH_HxlR"/>
</dbReference>
<dbReference type="Pfam" id="PF01638">
    <property type="entry name" value="HxlR"/>
    <property type="match status" value="1"/>
</dbReference>
<dbReference type="GO" id="GO:0003677">
    <property type="term" value="F:DNA binding"/>
    <property type="evidence" value="ECO:0007669"/>
    <property type="project" value="UniProtKB-KW"/>
</dbReference>
<dbReference type="Gene3D" id="1.10.10.10">
    <property type="entry name" value="Winged helix-like DNA-binding domain superfamily/Winged helix DNA-binding domain"/>
    <property type="match status" value="1"/>
</dbReference>
<dbReference type="EMBL" id="CP029346">
    <property type="protein sequence ID" value="AWL07905.1"/>
    <property type="molecule type" value="Genomic_DNA"/>
</dbReference>
<evidence type="ECO:0000256" key="1">
    <source>
        <dbReference type="ARBA" id="ARBA00023015"/>
    </source>
</evidence>
<evidence type="ECO:0000259" key="4">
    <source>
        <dbReference type="PROSITE" id="PS51118"/>
    </source>
</evidence>
<sequence>MVTSISSPRFISNPLNCPVTRAMSIIGGKWKPIILNCIGDRTIRFGKLRQIIPAISNKVLANELKEMEEFGLVKRMEFTEMPPKVEYTLTTSGKTLLPILHELAAWGNTSTAKKIIKEFV</sequence>
<keyword evidence="6" id="KW-1185">Reference proteome</keyword>
<evidence type="ECO:0000256" key="2">
    <source>
        <dbReference type="ARBA" id="ARBA00023125"/>
    </source>
</evidence>
<dbReference type="PANTHER" id="PTHR33204">
    <property type="entry name" value="TRANSCRIPTIONAL REGULATOR, MARR FAMILY"/>
    <property type="match status" value="1"/>
</dbReference>
<organism evidence="5 6">
    <name type="scientific">Aquirufa nivalisilvae</name>
    <dbReference type="NCBI Taxonomy" id="2516557"/>
    <lineage>
        <taxon>Bacteria</taxon>
        <taxon>Pseudomonadati</taxon>
        <taxon>Bacteroidota</taxon>
        <taxon>Cytophagia</taxon>
        <taxon>Cytophagales</taxon>
        <taxon>Flectobacillaceae</taxon>
        <taxon>Aquirufa</taxon>
    </lineage>
</organism>
<keyword evidence="1" id="KW-0805">Transcription regulation</keyword>
<dbReference type="PROSITE" id="PS51118">
    <property type="entry name" value="HTH_HXLR"/>
    <property type="match status" value="1"/>
</dbReference>
<protein>
    <submittedName>
        <fullName evidence="5">Putative HTH-type transcriptional regulator YdeP</fullName>
    </submittedName>
</protein>
<keyword evidence="2" id="KW-0238">DNA-binding</keyword>
<dbReference type="Proteomes" id="UP000245468">
    <property type="component" value="Chromosome"/>
</dbReference>
<dbReference type="RefSeq" id="WP_109321686.1">
    <property type="nucleotide sequence ID" value="NZ_CP029346.1"/>
</dbReference>
<dbReference type="InterPro" id="IPR036388">
    <property type="entry name" value="WH-like_DNA-bd_sf"/>
</dbReference>
<dbReference type="OrthoDB" id="8231503at2"/>
<evidence type="ECO:0000313" key="5">
    <source>
        <dbReference type="EMBL" id="AWL07905.1"/>
    </source>
</evidence>
<reference evidence="6" key="1">
    <citation type="submission" date="2018-05" db="EMBL/GenBank/DDBJ databases">
        <title>Pseudarcicella sp. HME7025 Genome sequencing and assembly.</title>
        <authorList>
            <person name="Kim H."/>
            <person name="Kang H."/>
            <person name="Joh K."/>
        </authorList>
    </citation>
    <scope>NUCLEOTIDE SEQUENCE [LARGE SCALE GENOMIC DNA]</scope>
    <source>
        <strain evidence="6">HME7025</strain>
    </source>
</reference>
<accession>A0A2S2DRA2</accession>
<gene>
    <name evidence="5" type="ORF">HME7025_00019</name>
</gene>